<dbReference type="Proteomes" id="UP000748108">
    <property type="component" value="Unassembled WGS sequence"/>
</dbReference>
<comment type="caution">
    <text evidence="6">The sequence shown here is derived from an EMBL/GenBank/DDBJ whole genome shotgun (WGS) entry which is preliminary data.</text>
</comment>
<feature type="compositionally biased region" description="Basic and acidic residues" evidence="5">
    <location>
        <begin position="151"/>
        <end position="166"/>
    </location>
</feature>
<gene>
    <name evidence="6" type="ORF">KM312_09910</name>
    <name evidence="7" type="ORF">KM312_12700</name>
</gene>
<feature type="region of interest" description="Disordered" evidence="5">
    <location>
        <begin position="149"/>
        <end position="209"/>
    </location>
</feature>
<dbReference type="PANTHER" id="PTHR42953:SF3">
    <property type="entry name" value="HIGH-AFFINITY ZINC UPTAKE SYSTEM PROTEIN ZNUA"/>
    <property type="match status" value="1"/>
</dbReference>
<name>A0A947GCA1_HYDSH</name>
<organism evidence="6 8">
    <name type="scientific">Hydrogenibacillus schlegelii</name>
    <name type="common">Bacillus schlegelii</name>
    <dbReference type="NCBI Taxonomy" id="1484"/>
    <lineage>
        <taxon>Bacteria</taxon>
        <taxon>Bacillati</taxon>
        <taxon>Bacillota</taxon>
        <taxon>Bacilli</taxon>
        <taxon>Bacillales</taxon>
        <taxon>Bacillales Family X. Incertae Sedis</taxon>
        <taxon>Hydrogenibacillus</taxon>
    </lineage>
</organism>
<sequence length="386" mass="41275">MRSPKGAYAVLFRLSRLLVLVALVAFVAAGCGTGAGTPKEGAGEGKTNSAEATPEAAAEPIRAVATIYPLYDLVKQIGGDGVLVEQLVPPGAAPHDFEPTPGDIRKIADADVYFYVGAGFERWLDKVRANVDPAKTKLVDVSVGLDLLPGHAHEDGDELDHGHGDEADAAQGSGPAPGDAHGMAAPGQASETTQAAGHDQSDETPAAAPSYDPHIWLSIANLKQIGRTIAAALADLRPEDKATFEANYDALARTLDRIDQAFRDGLKAAKTRQFVVSHQAFGYLARDYGLEQISISGLMNEDPTPKELQAIIDEIKAKDIRYIGFESLTENKIARQVQKETQARAVELSTLENVTKEQLARGVHLQDLIKQNFDTLLVMLGAREGR</sequence>
<dbReference type="SUPFAM" id="SSF53807">
    <property type="entry name" value="Helical backbone' metal receptor"/>
    <property type="match status" value="1"/>
</dbReference>
<comment type="similarity">
    <text evidence="1 4">Belongs to the bacterial solute-binding protein 9 family.</text>
</comment>
<dbReference type="InterPro" id="IPR006129">
    <property type="entry name" value="AdhesinB"/>
</dbReference>
<dbReference type="GO" id="GO:0046872">
    <property type="term" value="F:metal ion binding"/>
    <property type="evidence" value="ECO:0007669"/>
    <property type="project" value="InterPro"/>
</dbReference>
<evidence type="ECO:0000256" key="1">
    <source>
        <dbReference type="ARBA" id="ARBA00011028"/>
    </source>
</evidence>
<accession>A0A947GCA1</accession>
<dbReference type="InterPro" id="IPR006127">
    <property type="entry name" value="ZnuA-like"/>
</dbReference>
<dbReference type="PROSITE" id="PS51257">
    <property type="entry name" value="PROKAR_LIPOPROTEIN"/>
    <property type="match status" value="1"/>
</dbReference>
<dbReference type="AlphaFoldDB" id="A0A947GCA1"/>
<dbReference type="EMBL" id="JAHHQF010000071">
    <property type="protein sequence ID" value="MBT9282939.1"/>
    <property type="molecule type" value="Genomic_DNA"/>
</dbReference>
<dbReference type="GO" id="GO:0007155">
    <property type="term" value="P:cell adhesion"/>
    <property type="evidence" value="ECO:0007669"/>
    <property type="project" value="InterPro"/>
</dbReference>
<evidence type="ECO:0000256" key="4">
    <source>
        <dbReference type="RuleBase" id="RU003512"/>
    </source>
</evidence>
<dbReference type="EMBL" id="JAHHQF010000099">
    <property type="protein sequence ID" value="MBT9283473.1"/>
    <property type="molecule type" value="Genomic_DNA"/>
</dbReference>
<evidence type="ECO:0000313" key="6">
    <source>
        <dbReference type="EMBL" id="MBT9282939.1"/>
    </source>
</evidence>
<evidence type="ECO:0000256" key="2">
    <source>
        <dbReference type="ARBA" id="ARBA00022448"/>
    </source>
</evidence>
<evidence type="ECO:0000256" key="5">
    <source>
        <dbReference type="SAM" id="MobiDB-lite"/>
    </source>
</evidence>
<evidence type="ECO:0000256" key="3">
    <source>
        <dbReference type="ARBA" id="ARBA00022729"/>
    </source>
</evidence>
<proteinExistence type="inferred from homology"/>
<keyword evidence="3" id="KW-0732">Signal</keyword>
<evidence type="ECO:0000313" key="8">
    <source>
        <dbReference type="Proteomes" id="UP000748108"/>
    </source>
</evidence>
<dbReference type="Gene3D" id="3.40.50.1980">
    <property type="entry name" value="Nitrogenase molybdenum iron protein domain"/>
    <property type="match status" value="2"/>
</dbReference>
<reference evidence="6" key="1">
    <citation type="journal article" date="2021" name="Microbiology">
        <title>Metagenomic Analysis of the Microbial Community in the Underground Coal Fire Area (Kemerovo Region, Russia) Revealed Predominance of Thermophilic Members of the Phyla Deinococcus-thermus, Aquificae, and Firmicutes.</title>
        <authorList>
            <person name="Kadnikov V."/>
            <person name="Mardanov A.V."/>
            <person name="Beletsky A.V."/>
            <person name="Karnachuk O.V."/>
            <person name="Ravin N.V."/>
        </authorList>
    </citation>
    <scope>NUCLEOTIDE SEQUENCE</scope>
    <source>
        <strain evidence="6">RBS10-49</strain>
    </source>
</reference>
<protein>
    <submittedName>
        <fullName evidence="6">Zinc ABC transporter substrate-binding protein</fullName>
    </submittedName>
</protein>
<dbReference type="InterPro" id="IPR006128">
    <property type="entry name" value="Lipoprotein_PsaA-like"/>
</dbReference>
<dbReference type="Pfam" id="PF01297">
    <property type="entry name" value="ZnuA"/>
    <property type="match status" value="1"/>
</dbReference>
<evidence type="ECO:0000313" key="7">
    <source>
        <dbReference type="EMBL" id="MBT9283473.1"/>
    </source>
</evidence>
<dbReference type="PRINTS" id="PR00690">
    <property type="entry name" value="ADHESNFAMILY"/>
</dbReference>
<dbReference type="InterPro" id="IPR050492">
    <property type="entry name" value="Bact_metal-bind_prot9"/>
</dbReference>
<dbReference type="PANTHER" id="PTHR42953">
    <property type="entry name" value="HIGH-AFFINITY ZINC UPTAKE SYSTEM PROTEIN ZNUA-RELATED"/>
    <property type="match status" value="1"/>
</dbReference>
<keyword evidence="2 4" id="KW-0813">Transport</keyword>
<dbReference type="GO" id="GO:0030001">
    <property type="term" value="P:metal ion transport"/>
    <property type="evidence" value="ECO:0007669"/>
    <property type="project" value="InterPro"/>
</dbReference>
<dbReference type="PRINTS" id="PR00691">
    <property type="entry name" value="ADHESINB"/>
</dbReference>